<evidence type="ECO:0000313" key="3">
    <source>
        <dbReference type="Proteomes" id="UP000827092"/>
    </source>
</evidence>
<evidence type="ECO:0000256" key="1">
    <source>
        <dbReference type="SAM" id="MobiDB-lite"/>
    </source>
</evidence>
<dbReference type="AlphaFoldDB" id="A0AAV6V1M5"/>
<dbReference type="EMBL" id="JAFNEN010000182">
    <property type="protein sequence ID" value="KAG8190515.1"/>
    <property type="molecule type" value="Genomic_DNA"/>
</dbReference>
<proteinExistence type="predicted"/>
<reference evidence="2 3" key="1">
    <citation type="journal article" date="2022" name="Nat. Ecol. Evol.">
        <title>A masculinizing supergene underlies an exaggerated male reproductive morph in a spider.</title>
        <authorList>
            <person name="Hendrickx F."/>
            <person name="De Corte Z."/>
            <person name="Sonet G."/>
            <person name="Van Belleghem S.M."/>
            <person name="Kostlbacher S."/>
            <person name="Vangestel C."/>
        </authorList>
    </citation>
    <scope>NUCLEOTIDE SEQUENCE [LARGE SCALE GENOMIC DNA]</scope>
    <source>
        <strain evidence="2">W744_W776</strain>
    </source>
</reference>
<keyword evidence="3" id="KW-1185">Reference proteome</keyword>
<accession>A0AAV6V1M5</accession>
<gene>
    <name evidence="2" type="ORF">JTE90_006682</name>
</gene>
<evidence type="ECO:0000313" key="2">
    <source>
        <dbReference type="EMBL" id="KAG8190515.1"/>
    </source>
</evidence>
<protein>
    <submittedName>
        <fullName evidence="2">Uncharacterized protein</fullName>
    </submittedName>
</protein>
<feature type="region of interest" description="Disordered" evidence="1">
    <location>
        <begin position="162"/>
        <end position="207"/>
    </location>
</feature>
<dbReference type="Proteomes" id="UP000827092">
    <property type="component" value="Unassembled WGS sequence"/>
</dbReference>
<comment type="caution">
    <text evidence="2">The sequence shown here is derived from an EMBL/GenBank/DDBJ whole genome shotgun (WGS) entry which is preliminary data.</text>
</comment>
<feature type="compositionally biased region" description="Polar residues" evidence="1">
    <location>
        <begin position="170"/>
        <end position="198"/>
    </location>
</feature>
<organism evidence="2 3">
    <name type="scientific">Oedothorax gibbosus</name>
    <dbReference type="NCBI Taxonomy" id="931172"/>
    <lineage>
        <taxon>Eukaryota</taxon>
        <taxon>Metazoa</taxon>
        <taxon>Ecdysozoa</taxon>
        <taxon>Arthropoda</taxon>
        <taxon>Chelicerata</taxon>
        <taxon>Arachnida</taxon>
        <taxon>Araneae</taxon>
        <taxon>Araneomorphae</taxon>
        <taxon>Entelegynae</taxon>
        <taxon>Araneoidea</taxon>
        <taxon>Linyphiidae</taxon>
        <taxon>Erigoninae</taxon>
        <taxon>Oedothorax</taxon>
    </lineage>
</organism>
<sequence length="240" mass="26964">MACYCISHKEDVRSETDEPSSSMELDAALHELGMLSKITDSRTDFIQEKMLKQKKKVRYSNSLSSAPLCVVQMNSKFITKFSLSSKNFQSDSEDEKTDGPTVSDDLLVTPNFWIEPSTAKQSRLKAMSPRQRRKLARCQPYDPCYRNHRASHHVIPDVEDCASSPAVVSRQDSGGNKSNPSSPAKSQNSHPKTPSLVRSRSLDDLEIAKVDESPKEDCYCRYGRLDIETVSQRISKLNVS</sequence>
<name>A0AAV6V1M5_9ARAC</name>